<feature type="transmembrane region" description="Helical" evidence="1">
    <location>
        <begin position="60"/>
        <end position="80"/>
    </location>
</feature>
<keyword evidence="1" id="KW-0472">Membrane</keyword>
<feature type="transmembrane region" description="Helical" evidence="1">
    <location>
        <begin position="197"/>
        <end position="221"/>
    </location>
</feature>
<reference evidence="3" key="1">
    <citation type="submission" date="2016-10" db="EMBL/GenBank/DDBJ databases">
        <authorList>
            <person name="Varghese N."/>
            <person name="Submissions S."/>
        </authorList>
    </citation>
    <scope>NUCLEOTIDE SEQUENCE [LARGE SCALE GENOMIC DNA]</scope>
    <source>
        <strain evidence="3">CGMCC 1.11101</strain>
    </source>
</reference>
<dbReference type="EMBL" id="FOVM01000007">
    <property type="protein sequence ID" value="SFN90929.1"/>
    <property type="molecule type" value="Genomic_DNA"/>
</dbReference>
<sequence length="293" mass="30903">MTDSDMRVVMKGDKSWNDLAVTNRTALVLAASAALLALLASVLGLTVAGIYGADSGTAHMLRGFDLVTAAVAVPILGGALWEAGHGSLRGGLLTAGVLGYLVYTYAYYIFGTGFNDLFLIHTATFSVSLFALITSLASFDRQALRDQLRQRTPVRTIAILLALLGVSLGALWVFWAVSAVLTDALPPGSSLVETDSVVHLGMALDLAVLVPTYLTAAVLLWRRTAWGVTLAAIALVSGVFHQVTYMMALVFQTAAGVPGSIPFDPAEPLILALYVVAAVLLLAGIRRTKRKDS</sequence>
<organism evidence="2 3">
    <name type="scientific">Mycetocola miduiensis</name>
    <dbReference type="NCBI Taxonomy" id="995034"/>
    <lineage>
        <taxon>Bacteria</taxon>
        <taxon>Bacillati</taxon>
        <taxon>Actinomycetota</taxon>
        <taxon>Actinomycetes</taxon>
        <taxon>Micrococcales</taxon>
        <taxon>Microbacteriaceae</taxon>
        <taxon>Mycetocola</taxon>
    </lineage>
</organism>
<name>A0A1I5CVF1_9MICO</name>
<proteinExistence type="predicted"/>
<evidence type="ECO:0000313" key="3">
    <source>
        <dbReference type="Proteomes" id="UP000198867"/>
    </source>
</evidence>
<feature type="transmembrane region" description="Helical" evidence="1">
    <location>
        <begin position="157"/>
        <end position="177"/>
    </location>
</feature>
<dbReference type="RefSeq" id="WP_090712079.1">
    <property type="nucleotide sequence ID" value="NZ_FOVM01000007.1"/>
</dbReference>
<feature type="transmembrane region" description="Helical" evidence="1">
    <location>
        <begin position="268"/>
        <end position="285"/>
    </location>
</feature>
<feature type="transmembrane region" description="Helical" evidence="1">
    <location>
        <begin position="92"/>
        <end position="111"/>
    </location>
</feature>
<evidence type="ECO:0000313" key="2">
    <source>
        <dbReference type="EMBL" id="SFN90929.1"/>
    </source>
</evidence>
<dbReference type="AlphaFoldDB" id="A0A1I5CVF1"/>
<protein>
    <submittedName>
        <fullName evidence="2">Uncharacterized protein</fullName>
    </submittedName>
</protein>
<gene>
    <name evidence="2" type="ORF">SAMN05216219_2602</name>
</gene>
<accession>A0A1I5CVF1</accession>
<evidence type="ECO:0000256" key="1">
    <source>
        <dbReference type="SAM" id="Phobius"/>
    </source>
</evidence>
<feature type="transmembrane region" description="Helical" evidence="1">
    <location>
        <begin position="228"/>
        <end position="248"/>
    </location>
</feature>
<dbReference type="OrthoDB" id="5188521at2"/>
<feature type="transmembrane region" description="Helical" evidence="1">
    <location>
        <begin position="117"/>
        <end position="137"/>
    </location>
</feature>
<keyword evidence="3" id="KW-1185">Reference proteome</keyword>
<dbReference type="STRING" id="995034.SAMN05216219_2602"/>
<keyword evidence="1" id="KW-0812">Transmembrane</keyword>
<keyword evidence="1" id="KW-1133">Transmembrane helix</keyword>
<dbReference type="Proteomes" id="UP000198867">
    <property type="component" value="Unassembled WGS sequence"/>
</dbReference>